<evidence type="ECO:0008006" key="3">
    <source>
        <dbReference type="Google" id="ProtNLM"/>
    </source>
</evidence>
<evidence type="ECO:0000313" key="1">
    <source>
        <dbReference type="EMBL" id="MBM6500783.1"/>
    </source>
</evidence>
<keyword evidence="2" id="KW-1185">Reference proteome</keyword>
<evidence type="ECO:0000313" key="2">
    <source>
        <dbReference type="Proteomes" id="UP000759529"/>
    </source>
</evidence>
<sequence>MLKFIFLLFSLITYSQSKTVYIISKNDNLPIQDVLVYSGNDLLGKSNSDGQIKIDKKINKLIFVIENYDDLELSFEEIEKINYLVKLNPIKYISLDEVVIKKTNETAASILEKIKVSRFNQNHKNLNFYQSNISFKFDSTTIFLFNNIIFLNEGLEINDENKVIYKGFIKTINDNFQEGFELKSNNFEIPIFAGVYCSLGSQEITPIFDIKLYNYELQESEDFFVLNFFPKKRNSKLLYNGYFIIDKNDFGIIELNMSLAKSQNNTWWTNSFDKKDKYEYKIKDDTFKFKFKKIDNSYFLESSSRVLNGIQTKGNHIGAKLECSLYNEQTINQNGLTFKKYDWINKKFK</sequence>
<name>A0ABS2D0P2_9FLAO</name>
<dbReference type="RefSeq" id="WP_187656046.1">
    <property type="nucleotide sequence ID" value="NZ_JACSOD020000508.1"/>
</dbReference>
<comment type="caution">
    <text evidence="1">The sequence shown here is derived from an EMBL/GenBank/DDBJ whole genome shotgun (WGS) entry which is preliminary data.</text>
</comment>
<gene>
    <name evidence="1" type="ORF">H9X54_015945</name>
</gene>
<organism evidence="1 2">
    <name type="scientific">Flavobacterium macrobrachii</name>
    <dbReference type="NCBI Taxonomy" id="591204"/>
    <lineage>
        <taxon>Bacteria</taxon>
        <taxon>Pseudomonadati</taxon>
        <taxon>Bacteroidota</taxon>
        <taxon>Flavobacteriia</taxon>
        <taxon>Flavobacteriales</taxon>
        <taxon>Flavobacteriaceae</taxon>
        <taxon>Flavobacterium</taxon>
    </lineage>
</organism>
<reference evidence="1 2" key="1">
    <citation type="submission" date="2021-02" db="EMBL/GenBank/DDBJ databases">
        <authorList>
            <person name="Jung H.S."/>
            <person name="Chun B.H."/>
            <person name="Jeon C.O."/>
        </authorList>
    </citation>
    <scope>NUCLEOTIDE SEQUENCE [LARGE SCALE GENOMIC DNA]</scope>
    <source>
        <strain evidence="1 2">LMG 25203</strain>
    </source>
</reference>
<accession>A0ABS2D0P2</accession>
<dbReference type="Proteomes" id="UP000759529">
    <property type="component" value="Unassembled WGS sequence"/>
</dbReference>
<dbReference type="EMBL" id="JACSOD020000508">
    <property type="protein sequence ID" value="MBM6500783.1"/>
    <property type="molecule type" value="Genomic_DNA"/>
</dbReference>
<protein>
    <recommendedName>
        <fullName evidence="3">Carboxypeptidase-like regulatory domain-containing protein</fullName>
    </recommendedName>
</protein>
<proteinExistence type="predicted"/>